<protein>
    <submittedName>
        <fullName evidence="2">TIR domain-containing protein</fullName>
    </submittedName>
</protein>
<comment type="caution">
    <text evidence="2">The sequence shown here is derived from an EMBL/GenBank/DDBJ whole genome shotgun (WGS) entry which is preliminary data.</text>
</comment>
<evidence type="ECO:0000313" key="3">
    <source>
        <dbReference type="Proteomes" id="UP001589776"/>
    </source>
</evidence>
<dbReference type="Pfam" id="PF10137">
    <property type="entry name" value="CAP12-PCTIR_TIR"/>
    <property type="match status" value="1"/>
</dbReference>
<accession>A0ABV6DP54</accession>
<reference evidence="2 3" key="1">
    <citation type="submission" date="2024-09" db="EMBL/GenBank/DDBJ databases">
        <authorList>
            <person name="Sun Q."/>
            <person name="Mori K."/>
        </authorList>
    </citation>
    <scope>NUCLEOTIDE SEQUENCE [LARGE SCALE GENOMIC DNA]</scope>
    <source>
        <strain evidence="2 3">CCM 7759</strain>
    </source>
</reference>
<organism evidence="2 3">
    <name type="scientific">Paenibacillus chartarius</name>
    <dbReference type="NCBI Taxonomy" id="747481"/>
    <lineage>
        <taxon>Bacteria</taxon>
        <taxon>Bacillati</taxon>
        <taxon>Bacillota</taxon>
        <taxon>Bacilli</taxon>
        <taxon>Bacillales</taxon>
        <taxon>Paenibacillaceae</taxon>
        <taxon>Paenibacillus</taxon>
    </lineage>
</organism>
<dbReference type="Proteomes" id="UP001589776">
    <property type="component" value="Unassembled WGS sequence"/>
</dbReference>
<proteinExistence type="predicted"/>
<dbReference type="RefSeq" id="WP_377471798.1">
    <property type="nucleotide sequence ID" value="NZ_JBHLWN010000074.1"/>
</dbReference>
<feature type="domain" description="CD-NTase-associated protein 12/Pycsar effector protein TIR" evidence="1">
    <location>
        <begin position="9"/>
        <end position="141"/>
    </location>
</feature>
<name>A0ABV6DP54_9BACL</name>
<dbReference type="InterPro" id="IPR019302">
    <property type="entry name" value="CAP12/PCTIR_TIR_dom"/>
</dbReference>
<gene>
    <name evidence="2" type="ORF">ACFFK0_18525</name>
</gene>
<keyword evidence="3" id="KW-1185">Reference proteome</keyword>
<evidence type="ECO:0000259" key="1">
    <source>
        <dbReference type="Pfam" id="PF10137"/>
    </source>
</evidence>
<evidence type="ECO:0000313" key="2">
    <source>
        <dbReference type="EMBL" id="MFC0214429.1"/>
    </source>
</evidence>
<sequence>MPRLVTKPNIFIGSSREAMRVARAVSEQLSYVAQVTPWYAGTFGANEYTMDSLEKQLDRCDYGIFVFAPDDIALHRGKYVFMTRDNTLFEMGLFWGKLRRSRVFAIVPSRVEERDDLIAGEVVRDFHLLSDLQGMTLLKYDWRDDGNLTAAVDVACGRIADVIAAQGCFNDPAAVIAAKEEELQQKRSVLHFLWEFSRHVTIHAAPDPYQALSEAVRNSLLPPSGFRVTGAAFWQKKGADGLGHVGGNVGRGRFFTFSEYERKMAENDRKIYVLDVYLSGKWAFFKRRELAQVYVLCYPLGTEHVMSVHISGHRPLSPEELGEVVRMNDDLLLTIDQLVGGDTNET</sequence>
<dbReference type="EMBL" id="JBHLWN010000074">
    <property type="protein sequence ID" value="MFC0214429.1"/>
    <property type="molecule type" value="Genomic_DNA"/>
</dbReference>